<sequence length="316" mass="36610">MNLIATSLTSESQKQYESPFKDWDESSWIRSKPLREVSFSGLLFRPELTPLAWHPKISKEPDLYKAILAYRLLENIQLTSLIELNYVNPICHDLVQEKTVINLTKEQRLDALKIYCDEGGHSLVMEWFVQQVETISGLNHKVLEQPHFELNFQKLVDAEYNLSPNLIKLFMTTILETLYVEAYSAIPQDERIAPAVRAVIEDHITDENKHDIYFRGIFTLLWNSLSELKKEQVGQLLPKMVRTFLEPDQIAAHNILQYLGFSTVDSDRILEEIYVPEKITQNIRRAAKPALKMFEESGVFSISSVKQGFENYQFIA</sequence>
<dbReference type="Gene3D" id="1.10.620.20">
    <property type="entry name" value="Ribonucleotide Reductase, subunit A"/>
    <property type="match status" value="1"/>
</dbReference>
<dbReference type="InterPro" id="IPR025859">
    <property type="entry name" value="AurF/CmlI"/>
</dbReference>
<organism evidence="1">
    <name type="scientific">Symploca sp. SIO1C4</name>
    <dbReference type="NCBI Taxonomy" id="2607765"/>
    <lineage>
        <taxon>Bacteria</taxon>
        <taxon>Bacillati</taxon>
        <taxon>Cyanobacteriota</taxon>
        <taxon>Cyanophyceae</taxon>
        <taxon>Coleofasciculales</taxon>
        <taxon>Coleofasciculaceae</taxon>
        <taxon>Symploca</taxon>
    </lineage>
</organism>
<gene>
    <name evidence="1" type="ORF">F6J89_15725</name>
</gene>
<name>A0A6B3NBS9_9CYAN</name>
<dbReference type="Pfam" id="PF11583">
    <property type="entry name" value="AurF"/>
    <property type="match status" value="1"/>
</dbReference>
<evidence type="ECO:0000313" key="1">
    <source>
        <dbReference type="EMBL" id="NER29040.1"/>
    </source>
</evidence>
<comment type="caution">
    <text evidence="1">The sequence shown here is derived from an EMBL/GenBank/DDBJ whole genome shotgun (WGS) entry which is preliminary data.</text>
</comment>
<dbReference type="InterPro" id="IPR012348">
    <property type="entry name" value="RNR-like"/>
</dbReference>
<protein>
    <submittedName>
        <fullName evidence="1">Diiron oxygenase</fullName>
    </submittedName>
</protein>
<dbReference type="AlphaFoldDB" id="A0A6B3NBS9"/>
<dbReference type="EMBL" id="JAAHFQ010000299">
    <property type="protein sequence ID" value="NER29040.1"/>
    <property type="molecule type" value="Genomic_DNA"/>
</dbReference>
<accession>A0A6B3NBS9</accession>
<dbReference type="GO" id="GO:0016491">
    <property type="term" value="F:oxidoreductase activity"/>
    <property type="evidence" value="ECO:0007669"/>
    <property type="project" value="InterPro"/>
</dbReference>
<reference evidence="1" key="1">
    <citation type="submission" date="2019-11" db="EMBL/GenBank/DDBJ databases">
        <title>Genomic insights into an expanded diversity of filamentous marine cyanobacteria reveals the extraordinary biosynthetic potential of Moorea and Okeania.</title>
        <authorList>
            <person name="Ferreira Leao T."/>
            <person name="Wang M."/>
            <person name="Moss N."/>
            <person name="Da Silva R."/>
            <person name="Sanders J."/>
            <person name="Nurk S."/>
            <person name="Gurevich A."/>
            <person name="Humphrey G."/>
            <person name="Reher R."/>
            <person name="Zhu Q."/>
            <person name="Belda-Ferre P."/>
            <person name="Glukhov E."/>
            <person name="Rex R."/>
            <person name="Dorrestein P.C."/>
            <person name="Knight R."/>
            <person name="Pevzner P."/>
            <person name="Gerwick W.H."/>
            <person name="Gerwick L."/>
        </authorList>
    </citation>
    <scope>NUCLEOTIDE SEQUENCE</scope>
    <source>
        <strain evidence="1">SIO1C4</strain>
    </source>
</reference>
<proteinExistence type="predicted"/>